<evidence type="ECO:0000259" key="3">
    <source>
        <dbReference type="PROSITE" id="PS51898"/>
    </source>
</evidence>
<dbReference type="PANTHER" id="PTHR30349">
    <property type="entry name" value="PHAGE INTEGRASE-RELATED"/>
    <property type="match status" value="1"/>
</dbReference>
<sequence length="496" mass="56759">MDDKQLARFGGPVDRVDACPFKTEREVEQLAYRETPYWHHLLVGRHIGIHRPDGRHCNWIARLLTKDRRYVQRCLGSALSNGASAVSYAEAIEAAFSWFSECDGRGESAERAPRGRTDGLNFCPIGAEYSVGHALTDYLQWSKIARSAGGHYNTVVLLNHHLSGGVTHRVLAEFTAADLQEIALKIIRTPPRFGFQQRHATLVERDDLTPDELRRRKRTYNSVVGILRMAFQYAWENGKIGSDRPLRCLKRISVVHTPRLLFLNRDECRRLLDHCTPALRDLTLAALYTGCRVGELASLRVEDVGYQIFGLRIAAFKRSPSRYVFLPDEGMAFFLRKIEGKEPKDLVFRSEMGKAIKKQHASLFRRAVSRAGLPDEFVFHGLRHTYASDLIRQGVPLEVVARQLGHADIRTVSQTYGHIAEQFREEQIRTRFSPLDDEELKNAKGRAGELDELWHRVKAHDWRSYAQHEVSGERRVRSNIRTPASVLEVFEVQRRT</sequence>
<evidence type="ECO:0000313" key="4">
    <source>
        <dbReference type="EMBL" id="MBC2837623.1"/>
    </source>
</evidence>
<dbReference type="SUPFAM" id="SSF56349">
    <property type="entry name" value="DNA breaking-rejoining enzymes"/>
    <property type="match status" value="1"/>
</dbReference>
<evidence type="ECO:0000256" key="1">
    <source>
        <dbReference type="ARBA" id="ARBA00022908"/>
    </source>
</evidence>
<dbReference type="PANTHER" id="PTHR30349:SF64">
    <property type="entry name" value="PROPHAGE INTEGRASE INTD-RELATED"/>
    <property type="match status" value="1"/>
</dbReference>
<evidence type="ECO:0000313" key="5">
    <source>
        <dbReference type="Proteomes" id="UP000555411"/>
    </source>
</evidence>
<name>A0A842IEG5_9RHOB</name>
<accession>A0A842IEG5</accession>
<dbReference type="AlphaFoldDB" id="A0A842IEG5"/>
<gene>
    <name evidence="4" type="ORF">H7F16_19060</name>
</gene>
<comment type="caution">
    <text evidence="4">The sequence shown here is derived from an EMBL/GenBank/DDBJ whole genome shotgun (WGS) entry which is preliminary data.</text>
</comment>
<dbReference type="EMBL" id="JACLQD010000009">
    <property type="protein sequence ID" value="MBC2837623.1"/>
    <property type="molecule type" value="Genomic_DNA"/>
</dbReference>
<dbReference type="InterPro" id="IPR011010">
    <property type="entry name" value="DNA_brk_join_enz"/>
</dbReference>
<keyword evidence="5" id="KW-1185">Reference proteome</keyword>
<keyword evidence="2" id="KW-0233">DNA recombination</keyword>
<protein>
    <submittedName>
        <fullName evidence="4">Site-specific integrase</fullName>
    </submittedName>
</protein>
<dbReference type="Proteomes" id="UP000555411">
    <property type="component" value="Unassembled WGS sequence"/>
</dbReference>
<proteinExistence type="predicted"/>
<dbReference type="GO" id="GO:0015074">
    <property type="term" value="P:DNA integration"/>
    <property type="evidence" value="ECO:0007669"/>
    <property type="project" value="UniProtKB-KW"/>
</dbReference>
<evidence type="ECO:0000256" key="2">
    <source>
        <dbReference type="ARBA" id="ARBA00023172"/>
    </source>
</evidence>
<reference evidence="4 5" key="1">
    <citation type="journal article" date="2017" name="Int. J. Syst. Evol. Microbiol.">
        <title>Gemmobacter straminiformis sp. nov., isolated from an artificial fountain.</title>
        <authorList>
            <person name="Kang J.Y."/>
            <person name="Kim M.J."/>
            <person name="Chun J."/>
            <person name="Son K.P."/>
            <person name="Jahng K.Y."/>
        </authorList>
    </citation>
    <scope>NUCLEOTIDE SEQUENCE [LARGE SCALE GENOMIC DNA]</scope>
    <source>
        <strain evidence="4 5">CAM-8</strain>
    </source>
</reference>
<dbReference type="GO" id="GO:0006310">
    <property type="term" value="P:DNA recombination"/>
    <property type="evidence" value="ECO:0007669"/>
    <property type="project" value="UniProtKB-KW"/>
</dbReference>
<dbReference type="PROSITE" id="PS51898">
    <property type="entry name" value="TYR_RECOMBINASE"/>
    <property type="match status" value="1"/>
</dbReference>
<dbReference type="InterPro" id="IPR002104">
    <property type="entry name" value="Integrase_catalytic"/>
</dbReference>
<dbReference type="Gene3D" id="1.10.443.10">
    <property type="entry name" value="Intergrase catalytic core"/>
    <property type="match status" value="1"/>
</dbReference>
<dbReference type="InterPro" id="IPR050090">
    <property type="entry name" value="Tyrosine_recombinase_XerCD"/>
</dbReference>
<keyword evidence="1" id="KW-0229">DNA integration</keyword>
<dbReference type="Pfam" id="PF00589">
    <property type="entry name" value="Phage_integrase"/>
    <property type="match status" value="1"/>
</dbReference>
<dbReference type="GO" id="GO:0003677">
    <property type="term" value="F:DNA binding"/>
    <property type="evidence" value="ECO:0007669"/>
    <property type="project" value="InterPro"/>
</dbReference>
<feature type="domain" description="Tyr recombinase" evidence="3">
    <location>
        <begin position="258"/>
        <end position="429"/>
    </location>
</feature>
<dbReference type="InterPro" id="IPR013762">
    <property type="entry name" value="Integrase-like_cat_sf"/>
</dbReference>
<dbReference type="CDD" id="cd00796">
    <property type="entry name" value="INT_Rci_Hp1_C"/>
    <property type="match status" value="1"/>
</dbReference>
<organism evidence="4 5">
    <name type="scientific">Paragemmobacter straminiformis</name>
    <dbReference type="NCBI Taxonomy" id="2045119"/>
    <lineage>
        <taxon>Bacteria</taxon>
        <taxon>Pseudomonadati</taxon>
        <taxon>Pseudomonadota</taxon>
        <taxon>Alphaproteobacteria</taxon>
        <taxon>Rhodobacterales</taxon>
        <taxon>Paracoccaceae</taxon>
        <taxon>Paragemmobacter</taxon>
    </lineage>
</organism>